<dbReference type="InterPro" id="IPR038765">
    <property type="entry name" value="Papain-like_cys_pep_sf"/>
</dbReference>
<dbReference type="InterPro" id="IPR007921">
    <property type="entry name" value="CHAP_dom"/>
</dbReference>
<comment type="caution">
    <text evidence="2">The sequence shown here is derived from an EMBL/GenBank/DDBJ whole genome shotgun (WGS) entry which is preliminary data.</text>
</comment>
<organism evidence="2 3">
    <name type="scientific">Endosaccharibacter trunci</name>
    <dbReference type="NCBI Taxonomy" id="2812733"/>
    <lineage>
        <taxon>Bacteria</taxon>
        <taxon>Pseudomonadati</taxon>
        <taxon>Pseudomonadota</taxon>
        <taxon>Alphaproteobacteria</taxon>
        <taxon>Acetobacterales</taxon>
        <taxon>Acetobacteraceae</taxon>
        <taxon>Endosaccharibacter</taxon>
    </lineage>
</organism>
<evidence type="ECO:0000313" key="2">
    <source>
        <dbReference type="EMBL" id="MCQ8279583.1"/>
    </source>
</evidence>
<dbReference type="Pfam" id="PF05257">
    <property type="entry name" value="CHAP"/>
    <property type="match status" value="1"/>
</dbReference>
<sequence length="237" mass="25259">MQASTIRTLVRASVLTLTTVAGTYGAQARTHHLAHHAGHHARHYAMNHGGGAVIQCVAFAKSNSDIELSGNAANWWQNAEGVYARGSAPEVGSVLNFRANGRMRLGHVAVVTNVVNSRTIQIDQSHWNARGISRDVSVIDVSENNDWTAVRVELGHNGTFGSIYPTYGFIYARPDTGRMVTARSDVIAPKLGAAPSDLRGTVSEVAEAPVLARGVITQGTDLSGAVLSDDAPNRDLR</sequence>
<dbReference type="SUPFAM" id="SSF54001">
    <property type="entry name" value="Cysteine proteinases"/>
    <property type="match status" value="1"/>
</dbReference>
<gene>
    <name evidence="2" type="ORF">NFI95_14145</name>
</gene>
<feature type="domain" description="Peptidase C51" evidence="1">
    <location>
        <begin position="31"/>
        <end position="149"/>
    </location>
</feature>
<accession>A0ABT1W9M1</accession>
<keyword evidence="3" id="KW-1185">Reference proteome</keyword>
<proteinExistence type="predicted"/>
<protein>
    <submittedName>
        <fullName evidence="2">CHAP domain-containing protein</fullName>
    </submittedName>
</protein>
<reference evidence="2 3" key="1">
    <citation type="submission" date="2022-06" db="EMBL/GenBank/DDBJ databases">
        <title>Endosaccharibacter gen. nov., sp. nov., endophytic bacteria isolated from sugarcane.</title>
        <authorList>
            <person name="Pitiwittayakul N."/>
            <person name="Yukphan P."/>
            <person name="Charoenyingcharoen P."/>
            <person name="Tanasupawat S."/>
        </authorList>
    </citation>
    <scope>NUCLEOTIDE SEQUENCE [LARGE SCALE GENOMIC DNA]</scope>
    <source>
        <strain evidence="2 3">KSS8</strain>
    </source>
</reference>
<evidence type="ECO:0000259" key="1">
    <source>
        <dbReference type="PROSITE" id="PS50911"/>
    </source>
</evidence>
<evidence type="ECO:0000313" key="3">
    <source>
        <dbReference type="Proteomes" id="UP001524587"/>
    </source>
</evidence>
<dbReference type="PROSITE" id="PS50911">
    <property type="entry name" value="CHAP"/>
    <property type="match status" value="1"/>
</dbReference>
<dbReference type="RefSeq" id="WP_422865062.1">
    <property type="nucleotide sequence ID" value="NZ_JAMSKV010000013.1"/>
</dbReference>
<dbReference type="EMBL" id="JAMSKV010000013">
    <property type="protein sequence ID" value="MCQ8279583.1"/>
    <property type="molecule type" value="Genomic_DNA"/>
</dbReference>
<dbReference type="Proteomes" id="UP001524587">
    <property type="component" value="Unassembled WGS sequence"/>
</dbReference>
<dbReference type="Gene3D" id="3.90.1720.10">
    <property type="entry name" value="endopeptidase domain like (from Nostoc punctiforme)"/>
    <property type="match status" value="1"/>
</dbReference>
<name>A0ABT1W9M1_9PROT</name>